<keyword evidence="4" id="KW-1185">Reference proteome</keyword>
<evidence type="ECO:0000259" key="2">
    <source>
        <dbReference type="PROSITE" id="PS50800"/>
    </source>
</evidence>
<feature type="domain" description="SAP" evidence="2">
    <location>
        <begin position="35"/>
        <end position="69"/>
    </location>
</feature>
<dbReference type="Gene3D" id="1.10.720.30">
    <property type="entry name" value="SAP domain"/>
    <property type="match status" value="1"/>
</dbReference>
<evidence type="ECO:0000256" key="1">
    <source>
        <dbReference type="SAM" id="MobiDB-lite"/>
    </source>
</evidence>
<sequence>MFRSALRSTNLTRISAPVLANHRSLVSSVLLTRTWENESFAEIKKEARQRGLSVKGNKATLITRIQQHDRRTVHDSLSTAPPPTQSRNASTVPASPSSPTTSDLPKQYLDIKIPDLSTPEPELPIQIPFVPDFWDSSRVKAEGDVKGRRATWAGL</sequence>
<feature type="region of interest" description="Disordered" evidence="1">
    <location>
        <begin position="63"/>
        <end position="106"/>
    </location>
</feature>
<dbReference type="InterPro" id="IPR036361">
    <property type="entry name" value="SAP_dom_sf"/>
</dbReference>
<dbReference type="AlphaFoldDB" id="A0A4S4LAU6"/>
<dbReference type="OrthoDB" id="445357at2759"/>
<reference evidence="3 4" key="1">
    <citation type="submission" date="2019-02" db="EMBL/GenBank/DDBJ databases">
        <title>Genome sequencing of the rare red list fungi Bondarzewia mesenterica.</title>
        <authorList>
            <person name="Buettner E."/>
            <person name="Kellner H."/>
        </authorList>
    </citation>
    <scope>NUCLEOTIDE SEQUENCE [LARGE SCALE GENOMIC DNA]</scope>
    <source>
        <strain evidence="3 4">DSM 108281</strain>
    </source>
</reference>
<dbReference type="EMBL" id="SGPL01000682">
    <property type="protein sequence ID" value="THH08657.1"/>
    <property type="molecule type" value="Genomic_DNA"/>
</dbReference>
<gene>
    <name evidence="3" type="ORF">EW146_g8925</name>
</gene>
<feature type="compositionally biased region" description="Low complexity" evidence="1">
    <location>
        <begin position="89"/>
        <end position="102"/>
    </location>
</feature>
<comment type="caution">
    <text evidence="3">The sequence shown here is derived from an EMBL/GenBank/DDBJ whole genome shotgun (WGS) entry which is preliminary data.</text>
</comment>
<accession>A0A4S4LAU6</accession>
<name>A0A4S4LAU6_9AGAM</name>
<dbReference type="PROSITE" id="PS50800">
    <property type="entry name" value="SAP"/>
    <property type="match status" value="1"/>
</dbReference>
<dbReference type="SUPFAM" id="SSF68906">
    <property type="entry name" value="SAP domain"/>
    <property type="match status" value="1"/>
</dbReference>
<organism evidence="3 4">
    <name type="scientific">Bondarzewia mesenterica</name>
    <dbReference type="NCBI Taxonomy" id="1095465"/>
    <lineage>
        <taxon>Eukaryota</taxon>
        <taxon>Fungi</taxon>
        <taxon>Dikarya</taxon>
        <taxon>Basidiomycota</taxon>
        <taxon>Agaricomycotina</taxon>
        <taxon>Agaricomycetes</taxon>
        <taxon>Russulales</taxon>
        <taxon>Bondarzewiaceae</taxon>
        <taxon>Bondarzewia</taxon>
    </lineage>
</organism>
<protein>
    <recommendedName>
        <fullName evidence="2">SAP domain-containing protein</fullName>
    </recommendedName>
</protein>
<dbReference type="Proteomes" id="UP000310158">
    <property type="component" value="Unassembled WGS sequence"/>
</dbReference>
<dbReference type="Pfam" id="PF02037">
    <property type="entry name" value="SAP"/>
    <property type="match status" value="1"/>
</dbReference>
<evidence type="ECO:0000313" key="3">
    <source>
        <dbReference type="EMBL" id="THH08657.1"/>
    </source>
</evidence>
<evidence type="ECO:0000313" key="4">
    <source>
        <dbReference type="Proteomes" id="UP000310158"/>
    </source>
</evidence>
<dbReference type="SMART" id="SM00513">
    <property type="entry name" value="SAP"/>
    <property type="match status" value="1"/>
</dbReference>
<dbReference type="InterPro" id="IPR003034">
    <property type="entry name" value="SAP_dom"/>
</dbReference>
<proteinExistence type="predicted"/>